<keyword evidence="2" id="KW-1133">Transmembrane helix</keyword>
<dbReference type="RefSeq" id="WP_015441476.1">
    <property type="nucleotide sequence ID" value="NC_020520.1"/>
</dbReference>
<keyword evidence="2" id="KW-0472">Membrane</keyword>
<evidence type="ECO:0000313" key="3">
    <source>
        <dbReference type="EMBL" id="BAN02229.1"/>
    </source>
</evidence>
<accession>A0A6C7EAI9</accession>
<dbReference type="EMBL" id="AP012057">
    <property type="protein sequence ID" value="BAN02229.1"/>
    <property type="molecule type" value="Genomic_DNA"/>
</dbReference>
<protein>
    <submittedName>
        <fullName evidence="3">Uncharacterized protein</fullName>
    </submittedName>
</protein>
<feature type="transmembrane region" description="Helical" evidence="2">
    <location>
        <begin position="13"/>
        <end position="36"/>
    </location>
</feature>
<evidence type="ECO:0000313" key="4">
    <source>
        <dbReference type="Proteomes" id="UP000011863"/>
    </source>
</evidence>
<dbReference type="KEGG" id="aym:YM304_19150"/>
<evidence type="ECO:0000256" key="1">
    <source>
        <dbReference type="SAM" id="MobiDB-lite"/>
    </source>
</evidence>
<name>A0A6C7EAI9_ILUCY</name>
<feature type="region of interest" description="Disordered" evidence="1">
    <location>
        <begin position="155"/>
        <end position="176"/>
    </location>
</feature>
<dbReference type="OrthoDB" id="5244877at2"/>
<evidence type="ECO:0000256" key="2">
    <source>
        <dbReference type="SAM" id="Phobius"/>
    </source>
</evidence>
<feature type="transmembrane region" description="Helical" evidence="2">
    <location>
        <begin position="95"/>
        <end position="113"/>
    </location>
</feature>
<feature type="transmembrane region" description="Helical" evidence="2">
    <location>
        <begin position="125"/>
        <end position="146"/>
    </location>
</feature>
<reference evidence="3 4" key="1">
    <citation type="journal article" date="2013" name="Int. J. Syst. Evol. Microbiol.">
        <title>Ilumatobacter nonamiense sp. nov. and Ilumatobacter coccineum sp. nov., isolated from seashore sand.</title>
        <authorList>
            <person name="Matsumoto A."/>
            <person name="Kasai H."/>
            <person name="Matsuo Y."/>
            <person name="Shizuri Y."/>
            <person name="Ichikawa N."/>
            <person name="Fujita N."/>
            <person name="Omura S."/>
            <person name="Takahashi Y."/>
        </authorList>
    </citation>
    <scope>NUCLEOTIDE SEQUENCE [LARGE SCALE GENOMIC DNA]</scope>
    <source>
        <strain evidence="4">NBRC 103263 / KCTC 29153 / YM16-304</strain>
    </source>
</reference>
<dbReference type="AlphaFoldDB" id="A0A6C7EAI9"/>
<dbReference type="Proteomes" id="UP000011863">
    <property type="component" value="Chromosome"/>
</dbReference>
<organism evidence="3 4">
    <name type="scientific">Ilumatobacter coccineus (strain NBRC 103263 / KCTC 29153 / YM16-304)</name>
    <dbReference type="NCBI Taxonomy" id="1313172"/>
    <lineage>
        <taxon>Bacteria</taxon>
        <taxon>Bacillati</taxon>
        <taxon>Actinomycetota</taxon>
        <taxon>Acidimicrobiia</taxon>
        <taxon>Acidimicrobiales</taxon>
        <taxon>Ilumatobacteraceae</taxon>
        <taxon>Ilumatobacter</taxon>
    </lineage>
</organism>
<keyword evidence="2" id="KW-0812">Transmembrane</keyword>
<keyword evidence="4" id="KW-1185">Reference proteome</keyword>
<sequence>MNEPQRSHDGGDIIVRANLVGTLAFVVTATIAAALFTTGVQWLGAVTAMTLFVGGIAAFIWSFWNAVQRSRGEQVAVTQLYMLAGGVAPPAVRKLMTSLLAVQIVTGLATAFARPNNSDGSPGTSLALGVLVPMFGLGMNGLWAAFHGTYAARPTDETRSSVTTSGGSIDKNEEHG</sequence>
<feature type="transmembrane region" description="Helical" evidence="2">
    <location>
        <begin position="42"/>
        <end position="64"/>
    </location>
</feature>
<gene>
    <name evidence="3" type="ORF">YM304_19150</name>
</gene>
<proteinExistence type="predicted"/>